<evidence type="ECO:0000259" key="5">
    <source>
        <dbReference type="Pfam" id="PF23361"/>
    </source>
</evidence>
<dbReference type="EMBL" id="CAJFCJ010000019">
    <property type="protein sequence ID" value="CAD5123923.1"/>
    <property type="molecule type" value="Genomic_DNA"/>
</dbReference>
<name>A0A7I8W7L8_9ANNE</name>
<dbReference type="InterPro" id="IPR056333">
    <property type="entry name" value="BBS7_pf_dom"/>
</dbReference>
<dbReference type="InterPro" id="IPR056334">
    <property type="entry name" value="BBS7_GAE_dom"/>
</dbReference>
<dbReference type="Pfam" id="PF23361">
    <property type="entry name" value="BBS7_pf"/>
    <property type="match status" value="1"/>
</dbReference>
<feature type="domain" description="BBS7 GAE" evidence="4">
    <location>
        <begin position="399"/>
        <end position="507"/>
    </location>
</feature>
<dbReference type="GO" id="GO:0005930">
    <property type="term" value="C:axoneme"/>
    <property type="evidence" value="ECO:0007669"/>
    <property type="project" value="TreeGrafter"/>
</dbReference>
<feature type="domain" description="BBS7 platform" evidence="5">
    <location>
        <begin position="515"/>
        <end position="617"/>
    </location>
</feature>
<sequence>MMELNLSRLDYLQTGTTSPNSMQLLPATGKKEQTNKVAVADHSGVVQCFGIKKKELQSVFKTLPSQVKLTRMELGGPPGGIRDRIFVCAHSEIRGFSKKGKQFLTFETNLTDPIKAVYVEGGELLVGSNYIYNRYTDCTDSAYYLCPDRISDVLCLPPDKTDGLLSVVACEDKMLRMIQDSEMIYEFEIGGSPSTTKLYEGTGGEEGDEVIYGTRDGKLGLAQLSRLLPSQKWEVSNDKQHGGILSLDHYDIYADGIQELIVSRDDGMIEIYGYDENDEPILRHHQTFAESVTSIRGGVVSAPGYDELVCTTYSGWVSSLTTEPESSSKIKTSMPSTPVSSHSSAEPVKAEQYVGINHDTLERIVRIKDEIEELQNKVAVERERYQSMAAQGNSISAVPHFQVNNKWRLSRADASYILSIEVHTAIDFILLQSDVPVDLLDVDRNQAVVSYSATSVEDGNYLLTTYRCQANATRIEIKVRSIEGQYGRLTAYIAPRLHPKVCCVNEFPIKPLSLHERTHKWDDTRPSNSLSLRGQFSLAEVHSWIAFCLPDVPDRAPPGEKITMTFASTFLNTQLECCYSAGEAVFTSDSVSTISILKDVLSKEATNKKIRLDMSYDISDSSVPHVLELIHPLLEEQLTLAKNVQLIDALKDLQVHETDVSFLSDDYKGILENADELKEKYQRQPCYLQRLYGIITDLFIDKYKFKGQNSKNKVPALMEVLDNYSLESLIAFFSRN</sequence>
<proteinExistence type="predicted"/>
<evidence type="ECO:0000259" key="3">
    <source>
        <dbReference type="Pfam" id="PF23349"/>
    </source>
</evidence>
<dbReference type="GO" id="GO:0060271">
    <property type="term" value="P:cilium assembly"/>
    <property type="evidence" value="ECO:0007669"/>
    <property type="project" value="TreeGrafter"/>
</dbReference>
<dbReference type="GO" id="GO:0036064">
    <property type="term" value="C:ciliary basal body"/>
    <property type="evidence" value="ECO:0007669"/>
    <property type="project" value="TreeGrafter"/>
</dbReference>
<dbReference type="GO" id="GO:0016020">
    <property type="term" value="C:membrane"/>
    <property type="evidence" value="ECO:0007669"/>
    <property type="project" value="TreeGrafter"/>
</dbReference>
<dbReference type="Proteomes" id="UP000549394">
    <property type="component" value="Unassembled WGS sequence"/>
</dbReference>
<feature type="domain" description="BBS7 beta-propeller" evidence="6">
    <location>
        <begin position="22"/>
        <end position="322"/>
    </location>
</feature>
<evidence type="ECO:0000256" key="1">
    <source>
        <dbReference type="SAM" id="Coils"/>
    </source>
</evidence>
<dbReference type="Pfam" id="PF23349">
    <property type="entry name" value="BBS7_hp"/>
    <property type="match status" value="1"/>
</dbReference>
<accession>A0A7I8W7L8</accession>
<dbReference type="Pfam" id="PF23743">
    <property type="entry name" value="Beta-prop_BBS7"/>
    <property type="match status" value="1"/>
</dbReference>
<dbReference type="PANTHER" id="PTHR16074:SF4">
    <property type="entry name" value="BARDET-BIEDL SYNDROME 7 PROTEIN"/>
    <property type="match status" value="1"/>
</dbReference>
<keyword evidence="8" id="KW-1185">Reference proteome</keyword>
<evidence type="ECO:0000256" key="2">
    <source>
        <dbReference type="SAM" id="MobiDB-lite"/>
    </source>
</evidence>
<gene>
    <name evidence="7" type="ORF">DGYR_LOCUS11551</name>
</gene>
<evidence type="ECO:0000313" key="8">
    <source>
        <dbReference type="Proteomes" id="UP000549394"/>
    </source>
</evidence>
<protein>
    <submittedName>
        <fullName evidence="7">DgyrCDS12231</fullName>
    </submittedName>
</protein>
<evidence type="ECO:0000259" key="6">
    <source>
        <dbReference type="Pfam" id="PF23743"/>
    </source>
</evidence>
<feature type="compositionally biased region" description="Low complexity" evidence="2">
    <location>
        <begin position="332"/>
        <end position="344"/>
    </location>
</feature>
<dbReference type="OrthoDB" id="414590at2759"/>
<organism evidence="7 8">
    <name type="scientific">Dimorphilus gyrociliatus</name>
    <dbReference type="NCBI Taxonomy" id="2664684"/>
    <lineage>
        <taxon>Eukaryota</taxon>
        <taxon>Metazoa</taxon>
        <taxon>Spiralia</taxon>
        <taxon>Lophotrochozoa</taxon>
        <taxon>Annelida</taxon>
        <taxon>Polychaeta</taxon>
        <taxon>Polychaeta incertae sedis</taxon>
        <taxon>Dinophilidae</taxon>
        <taxon>Dimorphilus</taxon>
    </lineage>
</organism>
<comment type="caution">
    <text evidence="7">The sequence shown here is derived from an EMBL/GenBank/DDBJ whole genome shotgun (WGS) entry which is preliminary data.</text>
</comment>
<dbReference type="InterPro" id="IPR036322">
    <property type="entry name" value="WD40_repeat_dom_sf"/>
</dbReference>
<feature type="domain" description="BBS7 helical hairpin" evidence="3">
    <location>
        <begin position="620"/>
        <end position="733"/>
    </location>
</feature>
<dbReference type="GO" id="GO:0043005">
    <property type="term" value="C:neuron projection"/>
    <property type="evidence" value="ECO:0007669"/>
    <property type="project" value="TreeGrafter"/>
</dbReference>
<evidence type="ECO:0000313" key="7">
    <source>
        <dbReference type="EMBL" id="CAD5123923.1"/>
    </source>
</evidence>
<evidence type="ECO:0000259" key="4">
    <source>
        <dbReference type="Pfam" id="PF23360"/>
    </source>
</evidence>
<dbReference type="GO" id="GO:0034464">
    <property type="term" value="C:BBSome"/>
    <property type="evidence" value="ECO:0007669"/>
    <property type="project" value="TreeGrafter"/>
</dbReference>
<dbReference type="InterPro" id="IPR056332">
    <property type="entry name" value="Beta-prop_BBS7"/>
</dbReference>
<dbReference type="PANTHER" id="PTHR16074">
    <property type="entry name" value="BARDET-BIEDL SYNDROME 7 PROTEIN"/>
    <property type="match status" value="1"/>
</dbReference>
<dbReference type="Pfam" id="PF23360">
    <property type="entry name" value="BBS7_GAE"/>
    <property type="match status" value="1"/>
</dbReference>
<dbReference type="AlphaFoldDB" id="A0A7I8W7L8"/>
<dbReference type="GO" id="GO:0008104">
    <property type="term" value="P:intracellular protein localization"/>
    <property type="evidence" value="ECO:0007669"/>
    <property type="project" value="TreeGrafter"/>
</dbReference>
<feature type="region of interest" description="Disordered" evidence="2">
    <location>
        <begin position="324"/>
        <end position="346"/>
    </location>
</feature>
<feature type="coiled-coil region" evidence="1">
    <location>
        <begin position="357"/>
        <end position="391"/>
    </location>
</feature>
<dbReference type="SUPFAM" id="SSF50978">
    <property type="entry name" value="WD40 repeat-like"/>
    <property type="match status" value="1"/>
</dbReference>
<keyword evidence="1" id="KW-0175">Coiled coil</keyword>
<reference evidence="7 8" key="1">
    <citation type="submission" date="2020-08" db="EMBL/GenBank/DDBJ databases">
        <authorList>
            <person name="Hejnol A."/>
        </authorList>
    </citation>
    <scope>NUCLEOTIDE SEQUENCE [LARGE SCALE GENOMIC DNA]</scope>
</reference>
<dbReference type="InterPro" id="IPR056335">
    <property type="entry name" value="BBS7_hairpin"/>
</dbReference>